<evidence type="ECO:0000256" key="1">
    <source>
        <dbReference type="ARBA" id="ARBA00005773"/>
    </source>
</evidence>
<evidence type="ECO:0000256" key="2">
    <source>
        <dbReference type="SAM" id="MobiDB-lite"/>
    </source>
</evidence>
<reference evidence="4" key="1">
    <citation type="journal article" date="2013" name="Genetics">
        <title>The draft genome and transcriptome of Panagrellus redivivus are shaped by the harsh demands of a free-living lifestyle.</title>
        <authorList>
            <person name="Srinivasan J."/>
            <person name="Dillman A.R."/>
            <person name="Macchietto M.G."/>
            <person name="Heikkinen L."/>
            <person name="Lakso M."/>
            <person name="Fracchia K.M."/>
            <person name="Antoshechkin I."/>
            <person name="Mortazavi A."/>
            <person name="Wong G."/>
            <person name="Sternberg P.W."/>
        </authorList>
    </citation>
    <scope>NUCLEOTIDE SEQUENCE [LARGE SCALE GENOMIC DNA]</scope>
    <source>
        <strain evidence="4">MT8872</strain>
    </source>
</reference>
<sequence>MNKETDYQPMEDAESTSSKAEAAKPVETGGTRKVRKWVHKAKSGNFIYFLPALLVFYSILKEIKVGEPFMYLYHTQFLNYTAKTLNGDIHPWSAYAYLVAIIPIFLFTDIFLYKPVMYLEVLGQFAYRFTLVFTNNLLSQQIGQACYGIAMASEVAFFSYIYGRLEKNQYKRLTSWTRAGTMAGRTGGYIFAQIMILTQTGTYLTLNKIAFYVPVIAICLCFLMPRVSWKTLVDRIKASRERKVSRRSLRESIPTKPKPSKKKITQLYRHPIQNLLYSDSGSFAPTL</sequence>
<evidence type="ECO:0000313" key="4">
    <source>
        <dbReference type="Proteomes" id="UP000492821"/>
    </source>
</evidence>
<dbReference type="InterPro" id="IPR036259">
    <property type="entry name" value="MFS_trans_sf"/>
</dbReference>
<dbReference type="InterPro" id="IPR002666">
    <property type="entry name" value="Folate_carrier"/>
</dbReference>
<name>A0A7E4VBS9_PANRE</name>
<protein>
    <submittedName>
        <fullName evidence="5">Folate transporter 1, chloroplastic</fullName>
    </submittedName>
</protein>
<dbReference type="GO" id="GO:0090482">
    <property type="term" value="F:vitamin transmembrane transporter activity"/>
    <property type="evidence" value="ECO:0007669"/>
    <property type="project" value="InterPro"/>
</dbReference>
<keyword evidence="3" id="KW-0472">Membrane</keyword>
<dbReference type="PANTHER" id="PTHR10686:SF18">
    <property type="entry name" value="IP11787P-RELATED"/>
    <property type="match status" value="1"/>
</dbReference>
<feature type="transmembrane region" description="Helical" evidence="3">
    <location>
        <begin position="209"/>
        <end position="229"/>
    </location>
</feature>
<feature type="region of interest" description="Disordered" evidence="2">
    <location>
        <begin position="1"/>
        <end position="27"/>
    </location>
</feature>
<feature type="transmembrane region" description="Helical" evidence="3">
    <location>
        <begin position="186"/>
        <end position="203"/>
    </location>
</feature>
<dbReference type="Proteomes" id="UP000492821">
    <property type="component" value="Unassembled WGS sequence"/>
</dbReference>
<dbReference type="WBParaSite" id="Pan_g18556.t1">
    <property type="protein sequence ID" value="Pan_g18556.t1"/>
    <property type="gene ID" value="Pan_g18556"/>
</dbReference>
<reference evidence="5" key="2">
    <citation type="submission" date="2020-10" db="UniProtKB">
        <authorList>
            <consortium name="WormBaseParasite"/>
        </authorList>
    </citation>
    <scope>IDENTIFICATION</scope>
</reference>
<dbReference type="GO" id="GO:0005886">
    <property type="term" value="C:plasma membrane"/>
    <property type="evidence" value="ECO:0007669"/>
    <property type="project" value="TreeGrafter"/>
</dbReference>
<keyword evidence="3" id="KW-1133">Transmembrane helix</keyword>
<evidence type="ECO:0000256" key="3">
    <source>
        <dbReference type="SAM" id="Phobius"/>
    </source>
</evidence>
<dbReference type="AlphaFoldDB" id="A0A7E4VBS9"/>
<dbReference type="Pfam" id="PF01770">
    <property type="entry name" value="Folate_carrier"/>
    <property type="match status" value="1"/>
</dbReference>
<dbReference type="PANTHER" id="PTHR10686">
    <property type="entry name" value="FOLATE TRANSPORTER"/>
    <property type="match status" value="1"/>
</dbReference>
<comment type="similarity">
    <text evidence="1">Belongs to the reduced folate carrier (RFC) transporter (TC 2.A.48) family.</text>
</comment>
<keyword evidence="3" id="KW-0812">Transmembrane</keyword>
<keyword evidence="4" id="KW-1185">Reference proteome</keyword>
<proteinExistence type="inferred from homology"/>
<feature type="transmembrane region" description="Helical" evidence="3">
    <location>
        <begin position="148"/>
        <end position="165"/>
    </location>
</feature>
<evidence type="ECO:0000313" key="5">
    <source>
        <dbReference type="WBParaSite" id="Pan_g18556.t1"/>
    </source>
</evidence>
<feature type="transmembrane region" description="Helical" evidence="3">
    <location>
        <begin position="94"/>
        <end position="113"/>
    </location>
</feature>
<organism evidence="4 5">
    <name type="scientific">Panagrellus redivivus</name>
    <name type="common">Microworm</name>
    <dbReference type="NCBI Taxonomy" id="6233"/>
    <lineage>
        <taxon>Eukaryota</taxon>
        <taxon>Metazoa</taxon>
        <taxon>Ecdysozoa</taxon>
        <taxon>Nematoda</taxon>
        <taxon>Chromadorea</taxon>
        <taxon>Rhabditida</taxon>
        <taxon>Tylenchina</taxon>
        <taxon>Panagrolaimomorpha</taxon>
        <taxon>Panagrolaimoidea</taxon>
        <taxon>Panagrolaimidae</taxon>
        <taxon>Panagrellus</taxon>
    </lineage>
</organism>
<dbReference type="SUPFAM" id="SSF103473">
    <property type="entry name" value="MFS general substrate transporter"/>
    <property type="match status" value="1"/>
</dbReference>
<accession>A0A7E4VBS9</accession>